<name>A0ABN1MQU2_9FLAO</name>
<dbReference type="Pfam" id="PF14065">
    <property type="entry name" value="Pvc16_N"/>
    <property type="match status" value="1"/>
</dbReference>
<comment type="caution">
    <text evidence="2">The sequence shown here is derived from an EMBL/GenBank/DDBJ whole genome shotgun (WGS) entry which is preliminary data.</text>
</comment>
<dbReference type="EMBL" id="BAAAFH010000011">
    <property type="protein sequence ID" value="GAA0875711.1"/>
    <property type="molecule type" value="Genomic_DNA"/>
</dbReference>
<evidence type="ECO:0000313" key="3">
    <source>
        <dbReference type="Proteomes" id="UP001501126"/>
    </source>
</evidence>
<protein>
    <recommendedName>
        <fullName evidence="1">Pvc16 N-terminal domain-containing protein</fullName>
    </recommendedName>
</protein>
<proteinExistence type="predicted"/>
<evidence type="ECO:0000313" key="2">
    <source>
        <dbReference type="EMBL" id="GAA0875711.1"/>
    </source>
</evidence>
<reference evidence="2 3" key="1">
    <citation type="journal article" date="2019" name="Int. J. Syst. Evol. Microbiol.">
        <title>The Global Catalogue of Microorganisms (GCM) 10K type strain sequencing project: providing services to taxonomists for standard genome sequencing and annotation.</title>
        <authorList>
            <consortium name="The Broad Institute Genomics Platform"/>
            <consortium name="The Broad Institute Genome Sequencing Center for Infectious Disease"/>
            <person name="Wu L."/>
            <person name="Ma J."/>
        </authorList>
    </citation>
    <scope>NUCLEOTIDE SEQUENCE [LARGE SCALE GENOMIC DNA]</scope>
    <source>
        <strain evidence="2 3">JCM 16083</strain>
    </source>
</reference>
<organism evidence="2 3">
    <name type="scientific">Wandonia haliotis</name>
    <dbReference type="NCBI Taxonomy" id="574963"/>
    <lineage>
        <taxon>Bacteria</taxon>
        <taxon>Pseudomonadati</taxon>
        <taxon>Bacteroidota</taxon>
        <taxon>Flavobacteriia</taxon>
        <taxon>Flavobacteriales</taxon>
        <taxon>Crocinitomicaceae</taxon>
        <taxon>Wandonia</taxon>
    </lineage>
</organism>
<dbReference type="RefSeq" id="WP_343787483.1">
    <property type="nucleotide sequence ID" value="NZ_BAAAFH010000011.1"/>
</dbReference>
<evidence type="ECO:0000259" key="1">
    <source>
        <dbReference type="Pfam" id="PF14065"/>
    </source>
</evidence>
<dbReference type="InterPro" id="IPR025351">
    <property type="entry name" value="Pvc16_N"/>
</dbReference>
<feature type="domain" description="Pvc16 N-terminal" evidence="1">
    <location>
        <begin position="19"/>
        <end position="192"/>
    </location>
</feature>
<sequence>MIDVALDFLKEEVENHLELVNNKIVDDDGFIVLSNVASQNGDWAIPSGKIGMSLINVEEERVIKDQVFEHRNSNGTYERYNPALKLNLYVLFCANYVNSAENNNTSTYREGLKQLSNVISFFQSKYVFSPESSPNMPVELEKLIVDIYSYSFEQQYNFWSILGAKYLPSVLYKVRLVSYQNRAAENQSLPITDMTIITSENN</sequence>
<accession>A0ABN1MQU2</accession>
<keyword evidence="3" id="KW-1185">Reference proteome</keyword>
<gene>
    <name evidence="2" type="ORF">GCM10009118_21200</name>
</gene>
<dbReference type="Proteomes" id="UP001501126">
    <property type="component" value="Unassembled WGS sequence"/>
</dbReference>